<protein>
    <recommendedName>
        <fullName evidence="4">Alkaline shock response membrane anchor protein AmaP</fullName>
    </recommendedName>
</protein>
<dbReference type="EMBL" id="JBHSWJ010000002">
    <property type="protein sequence ID" value="MFC6714409.1"/>
    <property type="molecule type" value="Genomic_DNA"/>
</dbReference>
<evidence type="ECO:0000313" key="2">
    <source>
        <dbReference type="EMBL" id="MFC6714409.1"/>
    </source>
</evidence>
<comment type="caution">
    <text evidence="2">The sequence shown here is derived from an EMBL/GenBank/DDBJ whole genome shotgun (WGS) entry which is preliminary data.</text>
</comment>
<keyword evidence="1" id="KW-1133">Transmembrane helix</keyword>
<keyword evidence="1" id="KW-0472">Membrane</keyword>
<name>A0ABW2AUR3_9MICO</name>
<keyword evidence="3" id="KW-1185">Reference proteome</keyword>
<dbReference type="RefSeq" id="WP_291522072.1">
    <property type="nucleotide sequence ID" value="NZ_JBHSWJ010000002.1"/>
</dbReference>
<evidence type="ECO:0008006" key="4">
    <source>
        <dbReference type="Google" id="ProtNLM"/>
    </source>
</evidence>
<sequence>MSRAPYKIDRLATIVVAILMLALGLVLLDWRYHLVLHGYPKQISLGSLAIWADTSWWAWAFAAITLLLGVLGLWWLLAHLRRNTIKATKMPQSGPQGTITMDTSSLANAIAQTLQDAGPFSSVAANATQDGRATTVLVNAYPDQQTDGPSIIQAIQEMRAHLRSAFPDHGVSARVLIARPRGSGKSSASARVR</sequence>
<feature type="transmembrane region" description="Helical" evidence="1">
    <location>
        <begin position="56"/>
        <end position="77"/>
    </location>
</feature>
<keyword evidence="1" id="KW-0812">Transmembrane</keyword>
<accession>A0ABW2AUR3</accession>
<proteinExistence type="predicted"/>
<evidence type="ECO:0000256" key="1">
    <source>
        <dbReference type="SAM" id="Phobius"/>
    </source>
</evidence>
<gene>
    <name evidence="2" type="ORF">ACFQBT_11505</name>
</gene>
<evidence type="ECO:0000313" key="3">
    <source>
        <dbReference type="Proteomes" id="UP001596356"/>
    </source>
</evidence>
<feature type="transmembrane region" description="Helical" evidence="1">
    <location>
        <begin position="12"/>
        <end position="32"/>
    </location>
</feature>
<reference evidence="3" key="1">
    <citation type="journal article" date="2019" name="Int. J. Syst. Evol. Microbiol.">
        <title>The Global Catalogue of Microorganisms (GCM) 10K type strain sequencing project: providing services to taxonomists for standard genome sequencing and annotation.</title>
        <authorList>
            <consortium name="The Broad Institute Genomics Platform"/>
            <consortium name="The Broad Institute Genome Sequencing Center for Infectious Disease"/>
            <person name="Wu L."/>
            <person name="Ma J."/>
        </authorList>
    </citation>
    <scope>NUCLEOTIDE SEQUENCE [LARGE SCALE GENOMIC DNA]</scope>
    <source>
        <strain evidence="3">NBRC 106593</strain>
    </source>
</reference>
<organism evidence="2 3">
    <name type="scientific">Branchiibius cervicis</name>
    <dbReference type="NCBI Taxonomy" id="908252"/>
    <lineage>
        <taxon>Bacteria</taxon>
        <taxon>Bacillati</taxon>
        <taxon>Actinomycetota</taxon>
        <taxon>Actinomycetes</taxon>
        <taxon>Micrococcales</taxon>
        <taxon>Dermacoccaceae</taxon>
        <taxon>Branchiibius</taxon>
    </lineage>
</organism>
<dbReference type="Proteomes" id="UP001596356">
    <property type="component" value="Unassembled WGS sequence"/>
</dbReference>